<evidence type="ECO:0000313" key="2">
    <source>
        <dbReference type="EMBL" id="WPB00110.1"/>
    </source>
</evidence>
<dbReference type="AlphaFoldDB" id="A0A2G5I404"/>
<evidence type="ECO:0000313" key="1">
    <source>
        <dbReference type="EMBL" id="PIA99223.1"/>
    </source>
</evidence>
<name>A0A2G5I404_CERBT</name>
<evidence type="ECO:0000313" key="3">
    <source>
        <dbReference type="Proteomes" id="UP000230605"/>
    </source>
</evidence>
<dbReference type="EMBL" id="LKMD01000101">
    <property type="protein sequence ID" value="PIA99223.1"/>
    <property type="molecule type" value="Genomic_DNA"/>
</dbReference>
<dbReference type="EMBL" id="CP134186">
    <property type="protein sequence ID" value="WPB00110.1"/>
    <property type="molecule type" value="Genomic_DNA"/>
</dbReference>
<reference evidence="2 4" key="2">
    <citation type="submission" date="2023-09" db="EMBL/GenBank/DDBJ databases">
        <title>Complete-Gapless Cercospora beticola genome.</title>
        <authorList>
            <person name="Wyatt N.A."/>
            <person name="Spanner R.E."/>
            <person name="Bolton M.D."/>
        </authorList>
    </citation>
    <scope>NUCLEOTIDE SEQUENCE [LARGE SCALE GENOMIC DNA]</scope>
    <source>
        <strain evidence="2">Cb09-40</strain>
    </source>
</reference>
<proteinExistence type="predicted"/>
<protein>
    <recommendedName>
        <fullName evidence="5">F-box domain-containing protein</fullName>
    </recommendedName>
</protein>
<gene>
    <name evidence="1" type="ORF">CB0940_02951</name>
    <name evidence="2" type="ORF">RHO25_004729</name>
</gene>
<evidence type="ECO:0008006" key="5">
    <source>
        <dbReference type="Google" id="ProtNLM"/>
    </source>
</evidence>
<sequence length="196" mass="22222">MQEPGARVAGIYELLEMIIVDLPLKDLVRLRAVGQNFMKVVDTSEQIALRFCLPFSRQLRTVDYARHPLLPKEVDIWAGRRPLGGYVVCRFVLRAAGKFDWTAAASWKNFYACRPETRSMRAWSGCSKVFGSSSMGEYRYYRSQRGITLRQLADAACAMRLDAGVDEAIVHFETDLDFEGADVPSEASSTYAEYWL</sequence>
<evidence type="ECO:0000313" key="4">
    <source>
        <dbReference type="Proteomes" id="UP001302367"/>
    </source>
</evidence>
<dbReference type="OrthoDB" id="3621950at2759"/>
<keyword evidence="4" id="KW-1185">Reference proteome</keyword>
<dbReference type="Proteomes" id="UP000230605">
    <property type="component" value="Chromosome 3"/>
</dbReference>
<organism evidence="1 3">
    <name type="scientific">Cercospora beticola</name>
    <name type="common">Sugarbeet leaf spot fungus</name>
    <dbReference type="NCBI Taxonomy" id="122368"/>
    <lineage>
        <taxon>Eukaryota</taxon>
        <taxon>Fungi</taxon>
        <taxon>Dikarya</taxon>
        <taxon>Ascomycota</taxon>
        <taxon>Pezizomycotina</taxon>
        <taxon>Dothideomycetes</taxon>
        <taxon>Dothideomycetidae</taxon>
        <taxon>Mycosphaerellales</taxon>
        <taxon>Mycosphaerellaceae</taxon>
        <taxon>Cercospora</taxon>
    </lineage>
</organism>
<reference evidence="1 3" key="1">
    <citation type="submission" date="2015-10" db="EMBL/GenBank/DDBJ databases">
        <title>The cercosporin biosynthetic gene cluster was horizontally transferred to several fungal lineages and shown to be expanded in Cercospora beticola based on microsynteny with recipient genomes.</title>
        <authorList>
            <person name="De Jonge R."/>
            <person name="Ebert M.K."/>
            <person name="Suttle J.C."/>
            <person name="Jurick Ii W.M."/>
            <person name="Secor G.A."/>
            <person name="Thomma B.P."/>
            <person name="Van De Peer Y."/>
            <person name="Bolton M.D."/>
        </authorList>
    </citation>
    <scope>NUCLEOTIDE SEQUENCE [LARGE SCALE GENOMIC DNA]</scope>
    <source>
        <strain evidence="1 3">09-40</strain>
    </source>
</reference>
<accession>A0A2G5I404</accession>
<dbReference type="Proteomes" id="UP001302367">
    <property type="component" value="Chromosome 3"/>
</dbReference>